<accession>A0A8J5QLA1</accession>
<evidence type="ECO:0000313" key="9">
    <source>
        <dbReference type="Proteomes" id="UP000694255"/>
    </source>
</evidence>
<gene>
    <name evidence="8" type="ORF">J8A68_004028</name>
</gene>
<proteinExistence type="predicted"/>
<dbReference type="PROSITE" id="PS50195">
    <property type="entry name" value="PX"/>
    <property type="match status" value="1"/>
</dbReference>
<dbReference type="OrthoDB" id="428895at2759"/>
<dbReference type="PROSITE" id="PS50192">
    <property type="entry name" value="T_SNARE"/>
    <property type="match status" value="1"/>
</dbReference>
<comment type="subcellular location">
    <subcellularLocation>
        <location evidence="1">Vacuole</location>
    </subcellularLocation>
</comment>
<dbReference type="AlphaFoldDB" id="A0A8J5QLA1"/>
<evidence type="ECO:0000259" key="6">
    <source>
        <dbReference type="PROSITE" id="PS50192"/>
    </source>
</evidence>
<dbReference type="GeneID" id="73470828"/>
<dbReference type="FunFam" id="1.20.5.110:FF:000058">
    <property type="entry name" value="VAM7p Vacuolar SNARE protein"/>
    <property type="match status" value="1"/>
</dbReference>
<dbReference type="Pfam" id="PF00787">
    <property type="entry name" value="PX"/>
    <property type="match status" value="1"/>
</dbReference>
<dbReference type="InterPro" id="IPR001683">
    <property type="entry name" value="PX_dom"/>
</dbReference>
<evidence type="ECO:0000256" key="2">
    <source>
        <dbReference type="ARBA" id="ARBA00022554"/>
    </source>
</evidence>
<dbReference type="CDD" id="cd06897">
    <property type="entry name" value="PX_SNARE"/>
    <property type="match status" value="1"/>
</dbReference>
<dbReference type="EMBL" id="JAGSYN010000178">
    <property type="protein sequence ID" value="KAG7662497.1"/>
    <property type="molecule type" value="Genomic_DNA"/>
</dbReference>
<feature type="coiled-coil region" evidence="5">
    <location>
        <begin position="277"/>
        <end position="332"/>
    </location>
</feature>
<reference evidence="8 9" key="1">
    <citation type="journal article" date="2021" name="DNA Res.">
        <title>Genome analysis of Candida subhashii reveals its hybrid nature and dual mitochondrial genome conformations.</title>
        <authorList>
            <person name="Mixao V."/>
            <person name="Hegedusova E."/>
            <person name="Saus E."/>
            <person name="Pryszcz L.P."/>
            <person name="Cillingova A."/>
            <person name="Nosek J."/>
            <person name="Gabaldon T."/>
        </authorList>
    </citation>
    <scope>NUCLEOTIDE SEQUENCE [LARGE SCALE GENOMIC DNA]</scope>
    <source>
        <strain evidence="8 9">CBS 10753</strain>
    </source>
</reference>
<dbReference type="GO" id="GO:0097576">
    <property type="term" value="P:vacuole fusion"/>
    <property type="evidence" value="ECO:0007669"/>
    <property type="project" value="UniProtKB-ARBA"/>
</dbReference>
<organism evidence="8 9">
    <name type="scientific">[Candida] subhashii</name>
    <dbReference type="NCBI Taxonomy" id="561895"/>
    <lineage>
        <taxon>Eukaryota</taxon>
        <taxon>Fungi</taxon>
        <taxon>Dikarya</taxon>
        <taxon>Ascomycota</taxon>
        <taxon>Saccharomycotina</taxon>
        <taxon>Pichiomycetes</taxon>
        <taxon>Debaryomycetaceae</taxon>
        <taxon>Spathaspora</taxon>
    </lineage>
</organism>
<evidence type="ECO:0000313" key="8">
    <source>
        <dbReference type="EMBL" id="KAG7662497.1"/>
    </source>
</evidence>
<feature type="domain" description="PX" evidence="7">
    <location>
        <begin position="1"/>
        <end position="117"/>
    </location>
</feature>
<sequence length="337" mass="39186">MTTSSKDVISIPNDIEIGGATYYQIHIKLPLRSFIVKKRYSDFEQFISNLCDNLGINVKDFPYSLPAKRINWLNNKNSIIEERKVELTKLLNNIIKDRSLQNEKIVLEFLQLPINFKFNNDIFKNDDNDGPSFLNMDVSTSDSWLQVYRSLKQDIQDCQYPSSIQEKIKIKQKINTTYQPILQNLLKSRSQLSLSNDEKQKRTSLINQLQTTLETILNSQLYQQSHASDNMPGGFRQAKRVLGATPPPPDLPKETKETKETLPLSNQELLQQQIQIHKQQDQEVEQLRHLIARQRNMGELIHNEVEEQNLMLDRFNEEVDSAGDKIKNARHRARKIV</sequence>
<keyword evidence="2" id="KW-0926">Vacuole</keyword>
<evidence type="ECO:0000256" key="3">
    <source>
        <dbReference type="ARBA" id="ARBA00023054"/>
    </source>
</evidence>
<dbReference type="GO" id="GO:0007034">
    <property type="term" value="P:vacuolar transport"/>
    <property type="evidence" value="ECO:0007669"/>
    <property type="project" value="UniProtKB-ARBA"/>
</dbReference>
<protein>
    <submittedName>
        <fullName evidence="8">Uncharacterized protein</fullName>
    </submittedName>
</protein>
<dbReference type="GO" id="GO:0035091">
    <property type="term" value="F:phosphatidylinositol binding"/>
    <property type="evidence" value="ECO:0007669"/>
    <property type="project" value="InterPro"/>
</dbReference>
<keyword evidence="3 5" id="KW-0175">Coiled coil</keyword>
<evidence type="ECO:0000256" key="5">
    <source>
        <dbReference type="SAM" id="Coils"/>
    </source>
</evidence>
<evidence type="ECO:0000259" key="7">
    <source>
        <dbReference type="PROSITE" id="PS50195"/>
    </source>
</evidence>
<dbReference type="Proteomes" id="UP000694255">
    <property type="component" value="Unassembled WGS sequence"/>
</dbReference>
<dbReference type="GO" id="GO:0016192">
    <property type="term" value="P:vesicle-mediated transport"/>
    <property type="evidence" value="ECO:0007669"/>
    <property type="project" value="UniProtKB-ARBA"/>
</dbReference>
<keyword evidence="9" id="KW-1185">Reference proteome</keyword>
<feature type="domain" description="T-SNARE coiled-coil homology" evidence="6">
    <location>
        <begin position="274"/>
        <end position="336"/>
    </location>
</feature>
<name>A0A8J5QLA1_9ASCO</name>
<dbReference type="GO" id="GO:0000329">
    <property type="term" value="C:fungal-type vacuole membrane"/>
    <property type="evidence" value="ECO:0007669"/>
    <property type="project" value="UniProtKB-ARBA"/>
</dbReference>
<comment type="caution">
    <text evidence="8">The sequence shown here is derived from an EMBL/GenBank/DDBJ whole genome shotgun (WGS) entry which is preliminary data.</text>
</comment>
<dbReference type="SMART" id="SM00312">
    <property type="entry name" value="PX"/>
    <property type="match status" value="1"/>
</dbReference>
<dbReference type="SMART" id="SM00397">
    <property type="entry name" value="t_SNARE"/>
    <property type="match status" value="1"/>
</dbReference>
<evidence type="ECO:0000256" key="1">
    <source>
        <dbReference type="ARBA" id="ARBA00004116"/>
    </source>
</evidence>
<comment type="function">
    <text evidence="4">Essential for proper morphogenesis of the vacuole. May exist as structural reinforcement on the surface of the vacuolar membrane and be required for maintenance against rupture by osmotic pressure.</text>
</comment>
<dbReference type="CDD" id="cd15858">
    <property type="entry name" value="SNARE_VAM7"/>
    <property type="match status" value="1"/>
</dbReference>
<dbReference type="InterPro" id="IPR000727">
    <property type="entry name" value="T_SNARE_dom"/>
</dbReference>
<dbReference type="RefSeq" id="XP_049262730.1">
    <property type="nucleotide sequence ID" value="XM_049407944.1"/>
</dbReference>
<evidence type="ECO:0000256" key="4">
    <source>
        <dbReference type="ARBA" id="ARBA00054927"/>
    </source>
</evidence>